<keyword evidence="10" id="KW-1185">Reference proteome</keyword>
<organism evidence="9 10">
    <name type="scientific">Weissella kandleri</name>
    <dbReference type="NCBI Taxonomy" id="1616"/>
    <lineage>
        <taxon>Bacteria</taxon>
        <taxon>Bacillati</taxon>
        <taxon>Bacillota</taxon>
        <taxon>Bacilli</taxon>
        <taxon>Lactobacillales</taxon>
        <taxon>Lactobacillaceae</taxon>
        <taxon>Weissella</taxon>
    </lineage>
</organism>
<evidence type="ECO:0000256" key="3">
    <source>
        <dbReference type="ARBA" id="ARBA00022670"/>
    </source>
</evidence>
<evidence type="ECO:0000259" key="8">
    <source>
        <dbReference type="Pfam" id="PF00557"/>
    </source>
</evidence>
<dbReference type="GO" id="GO:0006508">
    <property type="term" value="P:proteolysis"/>
    <property type="evidence" value="ECO:0007669"/>
    <property type="project" value="UniProtKB-KW"/>
</dbReference>
<dbReference type="InterPro" id="IPR002467">
    <property type="entry name" value="Pept_M24A_MAP1"/>
</dbReference>
<dbReference type="NCBIfam" id="TIGR00500">
    <property type="entry name" value="met_pdase_I"/>
    <property type="match status" value="1"/>
</dbReference>
<name>A0A0R2JM48_9LACO</name>
<feature type="binding site" evidence="6">
    <location>
        <position position="95"/>
    </location>
    <ligand>
        <name>a divalent metal cation</name>
        <dbReference type="ChEBI" id="CHEBI:60240"/>
        <label>1</label>
    </ligand>
</feature>
<dbReference type="PROSITE" id="PS00680">
    <property type="entry name" value="MAP_1"/>
    <property type="match status" value="1"/>
</dbReference>
<feature type="binding site" evidence="6">
    <location>
        <position position="106"/>
    </location>
    <ligand>
        <name>a divalent metal cation</name>
        <dbReference type="ChEBI" id="CHEBI:60240"/>
        <label>1</label>
    </ligand>
</feature>
<dbReference type="HAMAP" id="MF_01974">
    <property type="entry name" value="MetAP_1"/>
    <property type="match status" value="1"/>
</dbReference>
<dbReference type="GO" id="GO:0005829">
    <property type="term" value="C:cytosol"/>
    <property type="evidence" value="ECO:0007669"/>
    <property type="project" value="TreeGrafter"/>
</dbReference>
<dbReference type="PANTHER" id="PTHR43330">
    <property type="entry name" value="METHIONINE AMINOPEPTIDASE"/>
    <property type="match status" value="1"/>
</dbReference>
<feature type="domain" description="Peptidase M24" evidence="8">
    <location>
        <begin position="12"/>
        <end position="242"/>
    </location>
</feature>
<feature type="binding site" evidence="6">
    <location>
        <position position="106"/>
    </location>
    <ligand>
        <name>a divalent metal cation</name>
        <dbReference type="ChEBI" id="CHEBI:60240"/>
        <label>2</label>
        <note>catalytic</note>
    </ligand>
</feature>
<keyword evidence="3 6" id="KW-0645">Protease</keyword>
<dbReference type="CDD" id="cd01086">
    <property type="entry name" value="MetAP1"/>
    <property type="match status" value="1"/>
</dbReference>
<evidence type="ECO:0000313" key="10">
    <source>
        <dbReference type="Proteomes" id="UP000051655"/>
    </source>
</evidence>
<dbReference type="Proteomes" id="UP000051655">
    <property type="component" value="Unassembled WGS sequence"/>
</dbReference>
<evidence type="ECO:0000256" key="2">
    <source>
        <dbReference type="ARBA" id="ARBA00022438"/>
    </source>
</evidence>
<dbReference type="GO" id="GO:0070006">
    <property type="term" value="F:metalloaminopeptidase activity"/>
    <property type="evidence" value="ECO:0007669"/>
    <property type="project" value="UniProtKB-UniRule"/>
</dbReference>
<evidence type="ECO:0000256" key="6">
    <source>
        <dbReference type="HAMAP-Rule" id="MF_01974"/>
    </source>
</evidence>
<reference evidence="9 10" key="1">
    <citation type="journal article" date="2015" name="Genome Announc.">
        <title>Expanding the biotechnology potential of lactobacilli through comparative genomics of 213 strains and associated genera.</title>
        <authorList>
            <person name="Sun Z."/>
            <person name="Harris H.M."/>
            <person name="McCann A."/>
            <person name="Guo C."/>
            <person name="Argimon S."/>
            <person name="Zhang W."/>
            <person name="Yang X."/>
            <person name="Jeffery I.B."/>
            <person name="Cooney J.C."/>
            <person name="Kagawa T.F."/>
            <person name="Liu W."/>
            <person name="Song Y."/>
            <person name="Salvetti E."/>
            <person name="Wrobel A."/>
            <person name="Rasinkangas P."/>
            <person name="Parkhill J."/>
            <person name="Rea M.C."/>
            <person name="O'Sullivan O."/>
            <person name="Ritari J."/>
            <person name="Douillard F.P."/>
            <person name="Paul Ross R."/>
            <person name="Yang R."/>
            <person name="Briner A.E."/>
            <person name="Felis G.E."/>
            <person name="de Vos W.M."/>
            <person name="Barrangou R."/>
            <person name="Klaenhammer T.R."/>
            <person name="Caufield P.W."/>
            <person name="Cui Y."/>
            <person name="Zhang H."/>
            <person name="O'Toole P.W."/>
        </authorList>
    </citation>
    <scope>NUCLEOTIDE SEQUENCE [LARGE SCALE GENOMIC DNA]</scope>
    <source>
        <strain evidence="9 10">DSM 20593</strain>
    </source>
</reference>
<feature type="binding site" evidence="6">
    <location>
        <position position="235"/>
    </location>
    <ligand>
        <name>a divalent metal cation</name>
        <dbReference type="ChEBI" id="CHEBI:60240"/>
        <label>2</label>
        <note>catalytic</note>
    </ligand>
</feature>
<evidence type="ECO:0000256" key="4">
    <source>
        <dbReference type="ARBA" id="ARBA00022723"/>
    </source>
</evidence>
<comment type="cofactor">
    <cofactor evidence="6">
        <name>Co(2+)</name>
        <dbReference type="ChEBI" id="CHEBI:48828"/>
    </cofactor>
    <cofactor evidence="6">
        <name>Zn(2+)</name>
        <dbReference type="ChEBI" id="CHEBI:29105"/>
    </cofactor>
    <cofactor evidence="6">
        <name>Mn(2+)</name>
        <dbReference type="ChEBI" id="CHEBI:29035"/>
    </cofactor>
    <cofactor evidence="6">
        <name>Fe(2+)</name>
        <dbReference type="ChEBI" id="CHEBI:29033"/>
    </cofactor>
    <text evidence="6">Binds 2 divalent metal cations per subunit. Has a high-affinity and a low affinity metal-binding site. The true nature of the physiological cofactor is under debate. The enzyme is active with cobalt, zinc, manganese or divalent iron ions. Most likely, methionine aminopeptidases function as mononuclear Fe(2+)-metalloproteases under physiological conditions, and the catalytically relevant metal-binding site has been assigned to the histidine-containing high-affinity site.</text>
</comment>
<dbReference type="Pfam" id="PF00557">
    <property type="entry name" value="Peptidase_M24"/>
    <property type="match status" value="1"/>
</dbReference>
<comment type="catalytic activity">
    <reaction evidence="6 7">
        <text>Release of N-terminal amino acids, preferentially methionine, from peptides and arylamides.</text>
        <dbReference type="EC" id="3.4.11.18"/>
    </reaction>
</comment>
<evidence type="ECO:0000256" key="1">
    <source>
        <dbReference type="ARBA" id="ARBA00002521"/>
    </source>
</evidence>
<comment type="caution">
    <text evidence="9">The sequence shown here is derived from an EMBL/GenBank/DDBJ whole genome shotgun (WGS) entry which is preliminary data.</text>
</comment>
<dbReference type="GO" id="GO:0046872">
    <property type="term" value="F:metal ion binding"/>
    <property type="evidence" value="ECO:0007669"/>
    <property type="project" value="UniProtKB-UniRule"/>
</dbReference>
<keyword evidence="2 6" id="KW-0031">Aminopeptidase</keyword>
<feature type="binding site" evidence="6">
    <location>
        <position position="170"/>
    </location>
    <ligand>
        <name>a divalent metal cation</name>
        <dbReference type="ChEBI" id="CHEBI:60240"/>
        <label>2</label>
        <note>catalytic</note>
    </ligand>
</feature>
<comment type="similarity">
    <text evidence="6">Belongs to the peptidase M24A family. Methionine aminopeptidase type 1 subfamily.</text>
</comment>
<dbReference type="OrthoDB" id="9802055at2"/>
<dbReference type="GO" id="GO:0004239">
    <property type="term" value="F:initiator methionyl aminopeptidase activity"/>
    <property type="evidence" value="ECO:0007669"/>
    <property type="project" value="UniProtKB-UniRule"/>
</dbReference>
<dbReference type="InterPro" id="IPR036005">
    <property type="entry name" value="Creatinase/aminopeptidase-like"/>
</dbReference>
<dbReference type="EMBL" id="JQBP01000003">
    <property type="protein sequence ID" value="KRN75140.1"/>
    <property type="molecule type" value="Genomic_DNA"/>
</dbReference>
<proteinExistence type="inferred from homology"/>
<keyword evidence="4 6" id="KW-0479">Metal-binding</keyword>
<comment type="function">
    <text evidence="1 6">Removes the N-terminal methionine from nascent proteins. The N-terminal methionine is often cleaved when the second residue in the primary sequence is small and uncharged (Met-Ala-, Cys, Gly, Pro, Ser, Thr, or Val). Requires deformylation of the N(alpha)-formylated initiator methionine before it can be hydrolyzed.</text>
</comment>
<feature type="binding site" evidence="6">
    <location>
        <position position="77"/>
    </location>
    <ligand>
        <name>substrate</name>
    </ligand>
</feature>
<evidence type="ECO:0000256" key="5">
    <source>
        <dbReference type="ARBA" id="ARBA00022801"/>
    </source>
</evidence>
<dbReference type="PANTHER" id="PTHR43330:SF17">
    <property type="entry name" value="METHIONINE AMINOPEPTIDASE"/>
    <property type="match status" value="1"/>
</dbReference>
<dbReference type="InterPro" id="IPR000994">
    <property type="entry name" value="Pept_M24"/>
</dbReference>
<gene>
    <name evidence="6" type="primary">map</name>
    <name evidence="9" type="ORF">IV73_GL000901</name>
</gene>
<comment type="subunit">
    <text evidence="6">Monomer.</text>
</comment>
<dbReference type="InterPro" id="IPR001714">
    <property type="entry name" value="Pept_M24_MAP"/>
</dbReference>
<keyword evidence="5 6" id="KW-0378">Hydrolase</keyword>
<protein>
    <recommendedName>
        <fullName evidence="6 7">Methionine aminopeptidase</fullName>
        <shortName evidence="6">MAP</shortName>
        <shortName evidence="6">MetAP</shortName>
        <ecNumber evidence="6 7">3.4.11.18</ecNumber>
    </recommendedName>
    <alternativeName>
        <fullName evidence="6">Peptidase M</fullName>
    </alternativeName>
</protein>
<evidence type="ECO:0000256" key="7">
    <source>
        <dbReference type="RuleBase" id="RU003653"/>
    </source>
</evidence>
<dbReference type="SUPFAM" id="SSF55920">
    <property type="entry name" value="Creatinase/aminopeptidase"/>
    <property type="match status" value="1"/>
</dbReference>
<dbReference type="STRING" id="1616.IV73_GL000901"/>
<feature type="binding site" evidence="6">
    <location>
        <position position="235"/>
    </location>
    <ligand>
        <name>a divalent metal cation</name>
        <dbReference type="ChEBI" id="CHEBI:60240"/>
        <label>1</label>
    </ligand>
</feature>
<accession>A0A0R2JM48</accession>
<feature type="binding site" evidence="6">
    <location>
        <position position="177"/>
    </location>
    <ligand>
        <name>substrate</name>
    </ligand>
</feature>
<dbReference type="PATRIC" id="fig|1616.3.peg.922"/>
<dbReference type="PRINTS" id="PR00599">
    <property type="entry name" value="MAPEPTIDASE"/>
</dbReference>
<evidence type="ECO:0000313" key="9">
    <source>
        <dbReference type="EMBL" id="KRN75140.1"/>
    </source>
</evidence>
<dbReference type="RefSeq" id="WP_057755342.1">
    <property type="nucleotide sequence ID" value="NZ_JQBP01000003.1"/>
</dbReference>
<dbReference type="Gene3D" id="3.90.230.10">
    <property type="entry name" value="Creatinase/methionine aminopeptidase superfamily"/>
    <property type="match status" value="1"/>
</dbReference>
<dbReference type="EC" id="3.4.11.18" evidence="6 7"/>
<dbReference type="AlphaFoldDB" id="A0A0R2JM48"/>
<sequence length="261" mass="28473">MITLKSDRELAAMEKSGEIIAGMHQELRKIIKPGVSTWAIEEFGRNYIEGHGGRAAQIGFEGFKYATTISVNNEVAHAFPRKDLILKDGDLVKVDTVVDLDGAYSDSAWSYAVGNVSPEVQRLMDVTHEALYLGIDQAQVGNRLGDIGAVINDFVENQNGYGNVRDYIGHGIGPTMHEEPAVPHYGVAGRGLRLKPGMTITIEPMVNMGGYEVETSTEDGWTVTTADGSWSAQYEHVVAITNDGPKILTSQDPEFDAKYLL</sequence>
<feature type="binding site" evidence="6">
    <location>
        <position position="203"/>
    </location>
    <ligand>
        <name>a divalent metal cation</name>
        <dbReference type="ChEBI" id="CHEBI:60240"/>
        <label>2</label>
        <note>catalytic</note>
    </ligand>
</feature>